<evidence type="ECO:0000256" key="1">
    <source>
        <dbReference type="RuleBase" id="RU000487"/>
    </source>
</evidence>
<gene>
    <name evidence="3" type="ORF">Daesc_002524</name>
</gene>
<organism evidence="3 4">
    <name type="scientific">Daldinia eschscholtzii</name>
    <dbReference type="NCBI Taxonomy" id="292717"/>
    <lineage>
        <taxon>Eukaryota</taxon>
        <taxon>Fungi</taxon>
        <taxon>Dikarya</taxon>
        <taxon>Ascomycota</taxon>
        <taxon>Pezizomycotina</taxon>
        <taxon>Sordariomycetes</taxon>
        <taxon>Xylariomycetidae</taxon>
        <taxon>Xylariales</taxon>
        <taxon>Hypoxylaceae</taxon>
        <taxon>Daldinia</taxon>
    </lineage>
</organism>
<feature type="compositionally biased region" description="Polar residues" evidence="2">
    <location>
        <begin position="436"/>
        <end position="447"/>
    </location>
</feature>
<reference evidence="3 4" key="1">
    <citation type="journal article" date="2024" name="Front Chem Biol">
        <title>Unveiling the potential of Daldinia eschscholtzii MFLUCC 19-0629 through bioactivity and bioinformatics studies for enhanced sustainable agriculture production.</title>
        <authorList>
            <person name="Brooks S."/>
            <person name="Weaver J.A."/>
            <person name="Klomchit A."/>
            <person name="Alharthi S.A."/>
            <person name="Onlamun T."/>
            <person name="Nurani R."/>
            <person name="Vong T.K."/>
            <person name="Alberti F."/>
            <person name="Greco C."/>
        </authorList>
    </citation>
    <scope>NUCLEOTIDE SEQUENCE [LARGE SCALE GENOMIC DNA]</scope>
    <source>
        <strain evidence="3">MFLUCC 19-0629</strain>
    </source>
</reference>
<dbReference type="Pfam" id="PF00022">
    <property type="entry name" value="Actin"/>
    <property type="match status" value="1"/>
</dbReference>
<dbReference type="InterPro" id="IPR043129">
    <property type="entry name" value="ATPase_NBD"/>
</dbReference>
<feature type="compositionally biased region" description="Low complexity" evidence="2">
    <location>
        <begin position="457"/>
        <end position="472"/>
    </location>
</feature>
<dbReference type="Gene3D" id="3.30.420.40">
    <property type="match status" value="2"/>
</dbReference>
<dbReference type="AlphaFoldDB" id="A0AAX6MQV7"/>
<comment type="caution">
    <text evidence="3">The sequence shown here is derived from an EMBL/GenBank/DDBJ whole genome shotgun (WGS) entry which is preliminary data.</text>
</comment>
<dbReference type="Proteomes" id="UP001369815">
    <property type="component" value="Unassembled WGS sequence"/>
</dbReference>
<feature type="region of interest" description="Disordered" evidence="2">
    <location>
        <begin position="1"/>
        <end position="46"/>
    </location>
</feature>
<dbReference type="PANTHER" id="PTHR11937">
    <property type="entry name" value="ACTIN"/>
    <property type="match status" value="1"/>
</dbReference>
<dbReference type="SMART" id="SM00268">
    <property type="entry name" value="ACTIN"/>
    <property type="match status" value="1"/>
</dbReference>
<sequence length="584" mass="64106">MSSSGGTSLPHRAVSSIRAGDRSSAQALPPTPHTPPRASVVPSAFGSPSTLRADDEIIVVELGSRKLRIGFGGDAAPKRIATFGPEQQRRAGDFRAWEAGYQDNWRKRAAGKPWGSDYELWQLDLRGQDLGLVGDKLERELREAFTKYLLIDSRPRRISLVLPPTLPIPLISSTFDTIFTRFQIPTISLLSSPVMSAMSAGTRSALVIDLGWHETTVTAVYEFREVCTWRTIRAGKLLVEETYEFLNNAIQGRPATTRTERAENRLEDRSLSFEECEEFANRMLWCRRSANELSQDTTQGLPTLHEQDESETVAPADDRVPVAVELNSCKPPKTVEIPFAELAEPCESVFFEPTLSPSCFDDHELPVPLLAYRALLQLPLDVRAVCMSRIIFTGGCSNIIGLKGRIFDEVSLLAKERGWDPVRGKAVDQYKANPNLRRSSSRQSSEGPTPVVIHTDSSSSNNNNSEGAEAAPPVNPAYAPPEVDQVEEVIKKEKNYKAPVQGTLRVIDSLGAWCGASLAAQLKVPALATVEREYWLQQGLNGACRPNEVDVKAQQRQSMGAGGLVRSQASQATGGWTLGIWGAI</sequence>
<keyword evidence="4" id="KW-1185">Reference proteome</keyword>
<dbReference type="SUPFAM" id="SSF53067">
    <property type="entry name" value="Actin-like ATPase domain"/>
    <property type="match status" value="2"/>
</dbReference>
<comment type="similarity">
    <text evidence="1">Belongs to the actin family.</text>
</comment>
<accession>A0AAX6MQV7</accession>
<dbReference type="EMBL" id="JBANMG010000003">
    <property type="protein sequence ID" value="KAK6954896.1"/>
    <property type="molecule type" value="Genomic_DNA"/>
</dbReference>
<protein>
    <submittedName>
        <fullName evidence="3">Uncharacterized protein</fullName>
    </submittedName>
</protein>
<evidence type="ECO:0000313" key="4">
    <source>
        <dbReference type="Proteomes" id="UP001369815"/>
    </source>
</evidence>
<dbReference type="InterPro" id="IPR004000">
    <property type="entry name" value="Actin"/>
</dbReference>
<dbReference type="Gene3D" id="3.90.640.10">
    <property type="entry name" value="Actin, Chain A, domain 4"/>
    <property type="match status" value="1"/>
</dbReference>
<feature type="region of interest" description="Disordered" evidence="2">
    <location>
        <begin position="430"/>
        <end position="479"/>
    </location>
</feature>
<name>A0AAX6MQV7_9PEZI</name>
<proteinExistence type="inferred from homology"/>
<evidence type="ECO:0000256" key="2">
    <source>
        <dbReference type="SAM" id="MobiDB-lite"/>
    </source>
</evidence>
<evidence type="ECO:0000313" key="3">
    <source>
        <dbReference type="EMBL" id="KAK6954896.1"/>
    </source>
</evidence>